<keyword evidence="5 6" id="KW-0472">Membrane</keyword>
<feature type="transmembrane region" description="Helical" evidence="6">
    <location>
        <begin position="188"/>
        <end position="206"/>
    </location>
</feature>
<feature type="non-terminal residue" evidence="7">
    <location>
        <position position="267"/>
    </location>
</feature>
<comment type="subcellular location">
    <subcellularLocation>
        <location evidence="1">Membrane</location>
        <topology evidence="1">Multi-pass membrane protein</topology>
    </subcellularLocation>
</comment>
<feature type="transmembrane region" description="Helical" evidence="6">
    <location>
        <begin position="242"/>
        <end position="266"/>
    </location>
</feature>
<evidence type="ECO:0008006" key="8">
    <source>
        <dbReference type="Google" id="ProtNLM"/>
    </source>
</evidence>
<dbReference type="PANTHER" id="PTHR30474:SF1">
    <property type="entry name" value="PEPTIDOGLYCAN GLYCOSYLTRANSFERASE MRDB"/>
    <property type="match status" value="1"/>
</dbReference>
<keyword evidence="2 6" id="KW-0812">Transmembrane</keyword>
<dbReference type="EMBL" id="BARV01024302">
    <property type="protein sequence ID" value="GAI45776.1"/>
    <property type="molecule type" value="Genomic_DNA"/>
</dbReference>
<dbReference type="InterPro" id="IPR001182">
    <property type="entry name" value="FtsW/RodA"/>
</dbReference>
<comment type="caution">
    <text evidence="7">The sequence shown here is derived from an EMBL/GenBank/DDBJ whole genome shotgun (WGS) entry which is preliminary data.</text>
</comment>
<gene>
    <name evidence="7" type="ORF">S06H3_39688</name>
</gene>
<protein>
    <recommendedName>
        <fullName evidence="8">Rod shape-determining protein RodA</fullName>
    </recommendedName>
</protein>
<feature type="transmembrane region" description="Helical" evidence="6">
    <location>
        <begin position="7"/>
        <end position="23"/>
    </location>
</feature>
<feature type="transmembrane region" description="Helical" evidence="6">
    <location>
        <begin position="74"/>
        <end position="91"/>
    </location>
</feature>
<feature type="non-terminal residue" evidence="7">
    <location>
        <position position="1"/>
    </location>
</feature>
<feature type="transmembrane region" description="Helical" evidence="6">
    <location>
        <begin position="50"/>
        <end position="68"/>
    </location>
</feature>
<dbReference type="GO" id="GO:0008360">
    <property type="term" value="P:regulation of cell shape"/>
    <property type="evidence" value="ECO:0007669"/>
    <property type="project" value="UniProtKB-KW"/>
</dbReference>
<feature type="transmembrane region" description="Helical" evidence="6">
    <location>
        <begin position="29"/>
        <end position="45"/>
    </location>
</feature>
<organism evidence="7">
    <name type="scientific">marine sediment metagenome</name>
    <dbReference type="NCBI Taxonomy" id="412755"/>
    <lineage>
        <taxon>unclassified sequences</taxon>
        <taxon>metagenomes</taxon>
        <taxon>ecological metagenomes</taxon>
    </lineage>
</organism>
<keyword evidence="3" id="KW-0133">Cell shape</keyword>
<evidence type="ECO:0000313" key="7">
    <source>
        <dbReference type="EMBL" id="GAI45776.1"/>
    </source>
</evidence>
<dbReference type="GO" id="GO:0015648">
    <property type="term" value="F:lipid-linked peptidoglycan transporter activity"/>
    <property type="evidence" value="ECO:0007669"/>
    <property type="project" value="TreeGrafter"/>
</dbReference>
<evidence type="ECO:0000256" key="2">
    <source>
        <dbReference type="ARBA" id="ARBA00022692"/>
    </source>
</evidence>
<dbReference type="GO" id="GO:0032153">
    <property type="term" value="C:cell division site"/>
    <property type="evidence" value="ECO:0007669"/>
    <property type="project" value="TreeGrafter"/>
</dbReference>
<dbReference type="NCBIfam" id="NF037961">
    <property type="entry name" value="RodA_shape"/>
    <property type="match status" value="1"/>
</dbReference>
<accession>X1PTB7</accession>
<sequence length="267" mass="29523">IDSLKDLVIPILIVALPAVLILLQPDLGTSIVFFFILFGMLYWAGLPLIYLFLLISPIISFFLALVTQLGELRLPLWGLFFIFLCILIVYNRIYLMDAVIFTLANLLTGILTSPLWNSLKLYQQNRILAFFQPERDPQGSGWQIIQSKVAIGSGGLFGKGYLEGTQKNLAFLPAQHTDFIFPLVGEEFGFIGVAVVLVLFFLLLNHIIELARIAKTSFASLTAIGIASFLFGHIIINVGMTVGLMPITGLPLPLFSYGGSFLLTCYV</sequence>
<keyword evidence="4 6" id="KW-1133">Transmembrane helix</keyword>
<dbReference type="AlphaFoldDB" id="X1PTB7"/>
<reference evidence="7" key="1">
    <citation type="journal article" date="2014" name="Front. Microbiol.">
        <title>High frequency of phylogenetically diverse reductive dehalogenase-homologous genes in deep subseafloor sedimentary metagenomes.</title>
        <authorList>
            <person name="Kawai M."/>
            <person name="Futagami T."/>
            <person name="Toyoda A."/>
            <person name="Takaki Y."/>
            <person name="Nishi S."/>
            <person name="Hori S."/>
            <person name="Arai W."/>
            <person name="Tsubouchi T."/>
            <person name="Morono Y."/>
            <person name="Uchiyama I."/>
            <person name="Ito T."/>
            <person name="Fujiyama A."/>
            <person name="Inagaki F."/>
            <person name="Takami H."/>
        </authorList>
    </citation>
    <scope>NUCLEOTIDE SEQUENCE</scope>
    <source>
        <strain evidence="7">Expedition CK06-06</strain>
    </source>
</reference>
<proteinExistence type="predicted"/>
<evidence type="ECO:0000256" key="1">
    <source>
        <dbReference type="ARBA" id="ARBA00004141"/>
    </source>
</evidence>
<name>X1PTB7_9ZZZZ</name>
<dbReference type="GO" id="GO:0051301">
    <property type="term" value="P:cell division"/>
    <property type="evidence" value="ECO:0007669"/>
    <property type="project" value="InterPro"/>
</dbReference>
<evidence type="ECO:0000256" key="5">
    <source>
        <dbReference type="ARBA" id="ARBA00023136"/>
    </source>
</evidence>
<evidence type="ECO:0000256" key="4">
    <source>
        <dbReference type="ARBA" id="ARBA00022989"/>
    </source>
</evidence>
<feature type="transmembrane region" description="Helical" evidence="6">
    <location>
        <begin position="98"/>
        <end position="116"/>
    </location>
</feature>
<dbReference type="GO" id="GO:0005886">
    <property type="term" value="C:plasma membrane"/>
    <property type="evidence" value="ECO:0007669"/>
    <property type="project" value="TreeGrafter"/>
</dbReference>
<evidence type="ECO:0000256" key="3">
    <source>
        <dbReference type="ARBA" id="ARBA00022960"/>
    </source>
</evidence>
<evidence type="ECO:0000256" key="6">
    <source>
        <dbReference type="SAM" id="Phobius"/>
    </source>
</evidence>
<dbReference type="Pfam" id="PF01098">
    <property type="entry name" value="FTSW_RODA_SPOVE"/>
    <property type="match status" value="2"/>
</dbReference>
<dbReference type="PANTHER" id="PTHR30474">
    <property type="entry name" value="CELL CYCLE PROTEIN"/>
    <property type="match status" value="1"/>
</dbReference>
<feature type="transmembrane region" description="Helical" evidence="6">
    <location>
        <begin position="218"/>
        <end position="236"/>
    </location>
</feature>